<accession>A0A5J5IRM7</accession>
<keyword evidence="4 6" id="KW-1133">Transmembrane helix</keyword>
<dbReference type="Pfam" id="PF04024">
    <property type="entry name" value="PspC"/>
    <property type="match status" value="1"/>
</dbReference>
<keyword evidence="3 6" id="KW-0812">Transmembrane</keyword>
<name>A0A5J5IRM7_9MICO</name>
<evidence type="ECO:0000256" key="6">
    <source>
        <dbReference type="SAM" id="Phobius"/>
    </source>
</evidence>
<gene>
    <name evidence="8" type="ORF">F6B42_12625</name>
</gene>
<comment type="subcellular location">
    <subcellularLocation>
        <location evidence="1">Cell membrane</location>
        <topology evidence="1">Single-pass membrane protein</topology>
    </subcellularLocation>
</comment>
<keyword evidence="9" id="KW-1185">Reference proteome</keyword>
<comment type="caution">
    <text evidence="8">The sequence shown here is derived from an EMBL/GenBank/DDBJ whole genome shotgun (WGS) entry which is preliminary data.</text>
</comment>
<evidence type="ECO:0000313" key="8">
    <source>
        <dbReference type="EMBL" id="KAA9085310.1"/>
    </source>
</evidence>
<feature type="transmembrane region" description="Helical" evidence="6">
    <location>
        <begin position="38"/>
        <end position="58"/>
    </location>
</feature>
<evidence type="ECO:0000256" key="5">
    <source>
        <dbReference type="ARBA" id="ARBA00023136"/>
    </source>
</evidence>
<dbReference type="RefSeq" id="WP_150420032.1">
    <property type="nucleotide sequence ID" value="NZ_VYRZ01000003.1"/>
</dbReference>
<dbReference type="GO" id="GO:0005886">
    <property type="term" value="C:plasma membrane"/>
    <property type="evidence" value="ECO:0007669"/>
    <property type="project" value="UniProtKB-SubCell"/>
</dbReference>
<evidence type="ECO:0000256" key="1">
    <source>
        <dbReference type="ARBA" id="ARBA00004162"/>
    </source>
</evidence>
<dbReference type="InterPro" id="IPR007168">
    <property type="entry name" value="Phageshock_PspC_N"/>
</dbReference>
<keyword evidence="5 6" id="KW-0472">Membrane</keyword>
<organism evidence="8 9">
    <name type="scientific">Microbacterium radiodurans</name>
    <dbReference type="NCBI Taxonomy" id="661398"/>
    <lineage>
        <taxon>Bacteria</taxon>
        <taxon>Bacillati</taxon>
        <taxon>Actinomycetota</taxon>
        <taxon>Actinomycetes</taxon>
        <taxon>Micrococcales</taxon>
        <taxon>Microbacteriaceae</taxon>
        <taxon>Microbacterium</taxon>
    </lineage>
</organism>
<evidence type="ECO:0000313" key="9">
    <source>
        <dbReference type="Proteomes" id="UP000327039"/>
    </source>
</evidence>
<dbReference type="EMBL" id="VYRZ01000003">
    <property type="protein sequence ID" value="KAA9085310.1"/>
    <property type="molecule type" value="Genomic_DNA"/>
</dbReference>
<dbReference type="PANTHER" id="PTHR33885">
    <property type="entry name" value="PHAGE SHOCK PROTEIN C"/>
    <property type="match status" value="1"/>
</dbReference>
<evidence type="ECO:0000256" key="4">
    <source>
        <dbReference type="ARBA" id="ARBA00022989"/>
    </source>
</evidence>
<dbReference type="Proteomes" id="UP000327039">
    <property type="component" value="Unassembled WGS sequence"/>
</dbReference>
<evidence type="ECO:0000259" key="7">
    <source>
        <dbReference type="Pfam" id="PF04024"/>
    </source>
</evidence>
<dbReference type="PANTHER" id="PTHR33885:SF3">
    <property type="entry name" value="PHAGE SHOCK PROTEIN C"/>
    <property type="match status" value="1"/>
</dbReference>
<protein>
    <submittedName>
        <fullName evidence="8">PspC domain-containing protein</fullName>
    </submittedName>
</protein>
<keyword evidence="2" id="KW-1003">Cell membrane</keyword>
<evidence type="ECO:0000256" key="2">
    <source>
        <dbReference type="ARBA" id="ARBA00022475"/>
    </source>
</evidence>
<reference evidence="9" key="1">
    <citation type="submission" date="2019-09" db="EMBL/GenBank/DDBJ databases">
        <title>Mumia zhuanghuii sp. nov. isolated from the intestinal contents of plateau pika (Ochotona curzoniae) in the Qinghai-Tibet plateau of China.</title>
        <authorList>
            <person name="Tian Z."/>
        </authorList>
    </citation>
    <scope>NUCLEOTIDE SEQUENCE [LARGE SCALE GENOMIC DNA]</scope>
    <source>
        <strain evidence="9">DSM 25564</strain>
    </source>
</reference>
<sequence length="61" mass="6296">MNRRIARAKNDRLIAGVCGGVARQLGVSATAVRIATVVAGFVSLGAAAGCYIALWIALPRE</sequence>
<dbReference type="OrthoDB" id="7359894at2"/>
<dbReference type="AlphaFoldDB" id="A0A5J5IRM7"/>
<feature type="domain" description="Phage shock protein PspC N-terminal" evidence="7">
    <location>
        <begin position="3"/>
        <end position="61"/>
    </location>
</feature>
<proteinExistence type="predicted"/>
<dbReference type="InterPro" id="IPR052027">
    <property type="entry name" value="PspC"/>
</dbReference>
<evidence type="ECO:0000256" key="3">
    <source>
        <dbReference type="ARBA" id="ARBA00022692"/>
    </source>
</evidence>